<evidence type="ECO:0000256" key="1">
    <source>
        <dbReference type="SAM" id="MobiDB-lite"/>
    </source>
</evidence>
<accession>A0ABU9WB93</accession>
<dbReference type="EMBL" id="JBCPYA010000001">
    <property type="protein sequence ID" value="MEN2469310.1"/>
    <property type="molecule type" value="Genomic_DNA"/>
</dbReference>
<proteinExistence type="predicted"/>
<sequence>MTSSPSRSNKVPPRAKPAVTLPKFGTALNWVPPKSPTVTKSRPKKRPLAP</sequence>
<dbReference type="Proteomes" id="UP001466933">
    <property type="component" value="Unassembled WGS sequence"/>
</dbReference>
<reference evidence="2 3" key="1">
    <citation type="submission" date="2024-05" db="EMBL/GenBank/DDBJ databases">
        <title>Burkholderia sp. Nov. a novel bacteria isolated from rhizosphere soil of Camellia sinensis.</title>
        <authorList>
            <person name="Dong Y."/>
        </authorList>
    </citation>
    <scope>NUCLEOTIDE SEQUENCE [LARGE SCALE GENOMIC DNA]</scope>
    <source>
        <strain evidence="2 3">GS2Y</strain>
    </source>
</reference>
<feature type="region of interest" description="Disordered" evidence="1">
    <location>
        <begin position="27"/>
        <end position="50"/>
    </location>
</feature>
<dbReference type="RefSeq" id="WP_164992071.1">
    <property type="nucleotide sequence ID" value="NZ_JBCPYA010000001.1"/>
</dbReference>
<organism evidence="2 3">
    <name type="scientific">Burkholderia theae</name>
    <dbReference type="NCBI Taxonomy" id="3143496"/>
    <lineage>
        <taxon>Bacteria</taxon>
        <taxon>Pseudomonadati</taxon>
        <taxon>Pseudomonadota</taxon>
        <taxon>Betaproteobacteria</taxon>
        <taxon>Burkholderiales</taxon>
        <taxon>Burkholderiaceae</taxon>
        <taxon>Burkholderia</taxon>
    </lineage>
</organism>
<name>A0ABU9WB93_9BURK</name>
<protein>
    <submittedName>
        <fullName evidence="2">Uncharacterized protein</fullName>
    </submittedName>
</protein>
<gene>
    <name evidence="2" type="ORF">VOI36_05340</name>
</gene>
<feature type="compositionally biased region" description="Basic residues" evidence="1">
    <location>
        <begin position="41"/>
        <end position="50"/>
    </location>
</feature>
<comment type="caution">
    <text evidence="2">The sequence shown here is derived from an EMBL/GenBank/DDBJ whole genome shotgun (WGS) entry which is preliminary data.</text>
</comment>
<keyword evidence="3" id="KW-1185">Reference proteome</keyword>
<evidence type="ECO:0000313" key="3">
    <source>
        <dbReference type="Proteomes" id="UP001466933"/>
    </source>
</evidence>
<evidence type="ECO:0000313" key="2">
    <source>
        <dbReference type="EMBL" id="MEN2469310.1"/>
    </source>
</evidence>